<gene>
    <name evidence="2" type="ORF">Ga0074812_1283</name>
</gene>
<dbReference type="Proteomes" id="UP000198802">
    <property type="component" value="Unassembled WGS sequence"/>
</dbReference>
<dbReference type="InterPro" id="IPR040891">
    <property type="entry name" value="HEPN_SAV_6107"/>
</dbReference>
<dbReference type="RefSeq" id="WP_054565807.1">
    <property type="nucleotide sequence ID" value="NZ_FAOZ01000028.1"/>
</dbReference>
<dbReference type="AlphaFoldDB" id="A0A0S4QYA8"/>
<keyword evidence="3" id="KW-1185">Reference proteome</keyword>
<organism evidence="2 3">
    <name type="scientific">Parafrankia irregularis</name>
    <dbReference type="NCBI Taxonomy" id="795642"/>
    <lineage>
        <taxon>Bacteria</taxon>
        <taxon>Bacillati</taxon>
        <taxon>Actinomycetota</taxon>
        <taxon>Actinomycetes</taxon>
        <taxon>Frankiales</taxon>
        <taxon>Frankiaceae</taxon>
        <taxon>Parafrankia</taxon>
    </lineage>
</organism>
<dbReference type="Pfam" id="PF18726">
    <property type="entry name" value="HEPN_SAV_6107"/>
    <property type="match status" value="1"/>
</dbReference>
<protein>
    <recommendedName>
        <fullName evidence="1">SAV-6107-like HEPN domain-containing protein</fullName>
    </recommendedName>
</protein>
<feature type="domain" description="SAV-6107-like HEPN" evidence="1">
    <location>
        <begin position="26"/>
        <end position="123"/>
    </location>
</feature>
<dbReference type="EMBL" id="FAOZ01000028">
    <property type="protein sequence ID" value="CUU59434.1"/>
    <property type="molecule type" value="Genomic_DNA"/>
</dbReference>
<name>A0A0S4QYA8_9ACTN</name>
<evidence type="ECO:0000259" key="1">
    <source>
        <dbReference type="Pfam" id="PF18726"/>
    </source>
</evidence>
<evidence type="ECO:0000313" key="3">
    <source>
        <dbReference type="Proteomes" id="UP000198802"/>
    </source>
</evidence>
<sequence>MLPAAGLPRRSRDELLASARRGLAEAAFARRPGERYALAHLAALRVAAAVLAARAQPRPGHRGRPASAWQLLAVVAPELQEWAAFFAEGAGRRAAAEAGLAVVTARDADDLVRQVEIFLGIVEAALGVPSQPSLTQAESSEGWTWR</sequence>
<proteinExistence type="predicted"/>
<evidence type="ECO:0000313" key="2">
    <source>
        <dbReference type="EMBL" id="CUU59434.1"/>
    </source>
</evidence>
<accession>A0A0S4QYA8</accession>
<reference evidence="3" key="1">
    <citation type="submission" date="2015-11" db="EMBL/GenBank/DDBJ databases">
        <authorList>
            <person name="Varghese N."/>
        </authorList>
    </citation>
    <scope>NUCLEOTIDE SEQUENCE [LARGE SCALE GENOMIC DNA]</scope>
    <source>
        <strain evidence="3">DSM 45899</strain>
    </source>
</reference>